<evidence type="ECO:0000313" key="4">
    <source>
        <dbReference type="Proteomes" id="UP000216107"/>
    </source>
</evidence>
<feature type="region of interest" description="Disordered" evidence="1">
    <location>
        <begin position="42"/>
        <end position="73"/>
    </location>
</feature>
<comment type="caution">
    <text evidence="3">The sequence shown here is derived from an EMBL/GenBank/DDBJ whole genome shotgun (WGS) entry which is preliminary data.</text>
</comment>
<reference evidence="3 4" key="2">
    <citation type="submission" date="2017-07" db="EMBL/GenBank/DDBJ databases">
        <title>Candidatus Dactylopiibacterium carminicum, a nitrogen-fixing symbiont of the cochineal insect Dactylopius coccus and Dactylopius opuntiae (Hemiptera: Coccoidea: Dactylopiidae).</title>
        <authorList>
            <person name="Vera A."/>
        </authorList>
    </citation>
    <scope>NUCLEOTIDE SEQUENCE [LARGE SCALE GENOMIC DNA]</scope>
    <source>
        <strain evidence="3 4">NFDCM</strain>
    </source>
</reference>
<dbReference type="EMBL" id="NMRN01000017">
    <property type="protein sequence ID" value="PAS93448.1"/>
    <property type="molecule type" value="Genomic_DNA"/>
</dbReference>
<name>A0A272ETN7_9RHOO</name>
<dbReference type="Proteomes" id="UP000216107">
    <property type="component" value="Unassembled WGS sequence"/>
</dbReference>
<proteinExistence type="predicted"/>
<reference evidence="2 5" key="1">
    <citation type="submission" date="2016-08" db="EMBL/GenBank/DDBJ databases">
        <title>Candidatus Dactylopiibacterium carminicum genome sequence.</title>
        <authorList>
            <person name="Ramirez-Puebla S.T."/>
            <person name="Ormeno-Orrillo E."/>
            <person name="Vera-Ponce De Leon A."/>
            <person name="Luis L."/>
            <person name="Sanchez-Flores A."/>
            <person name="Monica R."/>
            <person name="Martinez-Romero E."/>
        </authorList>
    </citation>
    <scope>NUCLEOTIDE SEQUENCE [LARGE SCALE GENOMIC DNA]</scope>
    <source>
        <strain evidence="2">END1</strain>
    </source>
</reference>
<keyword evidence="5" id="KW-1185">Reference proteome</keyword>
<protein>
    <submittedName>
        <fullName evidence="3">Uncharacterized protein</fullName>
    </submittedName>
</protein>
<evidence type="ECO:0000313" key="2">
    <source>
        <dbReference type="EMBL" id="KAF7599394.1"/>
    </source>
</evidence>
<dbReference type="Proteomes" id="UP000623509">
    <property type="component" value="Unassembled WGS sequence"/>
</dbReference>
<dbReference type="AlphaFoldDB" id="A0A272ETN7"/>
<dbReference type="RefSeq" id="WP_095524372.1">
    <property type="nucleotide sequence ID" value="NZ_MDUX01000021.1"/>
</dbReference>
<dbReference type="OrthoDB" id="9807633at2"/>
<gene>
    <name evidence="2" type="ORF">BGI27_08000</name>
    <name evidence="3" type="ORF">CGU29_07820</name>
</gene>
<sequence>MSGAWSCSHDVEGICQHVRGARCAPGMRGCVLEGKVRFANPELNLPRKPVKADPGPKASPEKQKPASKRRLPF</sequence>
<evidence type="ECO:0000313" key="3">
    <source>
        <dbReference type="EMBL" id="PAS93448.1"/>
    </source>
</evidence>
<evidence type="ECO:0000313" key="5">
    <source>
        <dbReference type="Proteomes" id="UP000623509"/>
    </source>
</evidence>
<accession>A0A272ETN7</accession>
<organism evidence="3 4">
    <name type="scientific">Candidatus Dactylopiibacterium carminicum</name>
    <dbReference type="NCBI Taxonomy" id="857335"/>
    <lineage>
        <taxon>Bacteria</taxon>
        <taxon>Pseudomonadati</taxon>
        <taxon>Pseudomonadota</taxon>
        <taxon>Betaproteobacteria</taxon>
        <taxon>Rhodocyclales</taxon>
        <taxon>Rhodocyclaceae</taxon>
        <taxon>Candidatus Dactylopiibacterium</taxon>
    </lineage>
</organism>
<evidence type="ECO:0000256" key="1">
    <source>
        <dbReference type="SAM" id="MobiDB-lite"/>
    </source>
</evidence>
<dbReference type="EMBL" id="MDUX01000021">
    <property type="protein sequence ID" value="KAF7599394.1"/>
    <property type="molecule type" value="Genomic_DNA"/>
</dbReference>